<comment type="caution">
    <text evidence="1">The sequence shown here is derived from an EMBL/GenBank/DDBJ whole genome shotgun (WGS) entry which is preliminary data.</text>
</comment>
<accession>A0A7W4Z7C1</accession>
<dbReference type="RefSeq" id="WP_183456138.1">
    <property type="nucleotide sequence ID" value="NZ_JACHWZ010000002.1"/>
</dbReference>
<keyword evidence="2" id="KW-1185">Reference proteome</keyword>
<evidence type="ECO:0000313" key="2">
    <source>
        <dbReference type="Proteomes" id="UP000535937"/>
    </source>
</evidence>
<dbReference type="AlphaFoldDB" id="A0A7W4Z7C1"/>
<dbReference type="Proteomes" id="UP000535937">
    <property type="component" value="Unassembled WGS sequence"/>
</dbReference>
<sequence length="181" mass="21456">MQYEKNPLFLLVSLCSLYAHADQWFFEKELKEDRFKFDDIVIKRIRDTRENQSYPVFRLVVSDEEKEIANFKNLTFDKISSFERGNYFLGVSNSGLSTFAFIILDKYGNLLRAENHSKNMSYCRMSVTLEREWVNLENLDIKEEYETIENEFYPENPYVFLKSVSVNGCDGNRVEVWTTSI</sequence>
<reference evidence="1 2" key="1">
    <citation type="submission" date="2020-08" db="EMBL/GenBank/DDBJ databases">
        <title>Genomic Encyclopedia of Type Strains, Phase III (KMG-III): the genomes of soil and plant-associated and newly described type strains.</title>
        <authorList>
            <person name="Whitman W."/>
        </authorList>
    </citation>
    <scope>NUCLEOTIDE SEQUENCE [LARGE SCALE GENOMIC DNA]</scope>
    <source>
        <strain evidence="1 2">CECT 8799</strain>
    </source>
</reference>
<name>A0A7W4Z7C1_9GAMM</name>
<proteinExistence type="predicted"/>
<evidence type="ECO:0000313" key="1">
    <source>
        <dbReference type="EMBL" id="MBB3059578.1"/>
    </source>
</evidence>
<dbReference type="EMBL" id="JACHWZ010000002">
    <property type="protein sequence ID" value="MBB3059578.1"/>
    <property type="molecule type" value="Genomic_DNA"/>
</dbReference>
<protein>
    <submittedName>
        <fullName evidence="1">Uncharacterized protein</fullName>
    </submittedName>
</protein>
<organism evidence="1 2">
    <name type="scientific">Microbulbifer rhizosphaerae</name>
    <dbReference type="NCBI Taxonomy" id="1562603"/>
    <lineage>
        <taxon>Bacteria</taxon>
        <taxon>Pseudomonadati</taxon>
        <taxon>Pseudomonadota</taxon>
        <taxon>Gammaproteobacteria</taxon>
        <taxon>Cellvibrionales</taxon>
        <taxon>Microbulbiferaceae</taxon>
        <taxon>Microbulbifer</taxon>
    </lineage>
</organism>
<gene>
    <name evidence="1" type="ORF">FHS09_000386</name>
</gene>